<keyword evidence="1" id="KW-1133">Transmembrane helix</keyword>
<dbReference type="InterPro" id="IPR035965">
    <property type="entry name" value="PAS-like_dom_sf"/>
</dbReference>
<dbReference type="PANTHER" id="PTHR45228:SF4">
    <property type="entry name" value="LIPOPROTEIN"/>
    <property type="match status" value="1"/>
</dbReference>
<dbReference type="Gene3D" id="3.30.450.20">
    <property type="entry name" value="PAS domain"/>
    <property type="match status" value="1"/>
</dbReference>
<dbReference type="PANTHER" id="PTHR45228">
    <property type="entry name" value="CYCLIC DI-GMP PHOSPHODIESTERASE TM_0186-RELATED"/>
    <property type="match status" value="1"/>
</dbReference>
<feature type="domain" description="HD-GYP" evidence="2">
    <location>
        <begin position="483"/>
        <end position="678"/>
    </location>
</feature>
<reference evidence="3" key="1">
    <citation type="submission" date="2018-06" db="EMBL/GenBank/DDBJ databases">
        <authorList>
            <person name="Zhirakovskaya E."/>
        </authorList>
    </citation>
    <scope>NUCLEOTIDE SEQUENCE</scope>
</reference>
<dbReference type="SMART" id="SM00471">
    <property type="entry name" value="HDc"/>
    <property type="match status" value="1"/>
</dbReference>
<dbReference type="EMBL" id="UOFI01000116">
    <property type="protein sequence ID" value="VAW68208.1"/>
    <property type="molecule type" value="Genomic_DNA"/>
</dbReference>
<dbReference type="Pfam" id="PF13487">
    <property type="entry name" value="HD_5"/>
    <property type="match status" value="1"/>
</dbReference>
<sequence length="681" mass="76690">MKINDLKKHATTNYTVGISSALLLIFVIVSFWLIFEFAKKERSRDLLNWQSRLALLAEIRTADVEDWIDKRKYQLDKLSTNATLSLFLSQLANKEKFDGLVLQAQQGHVRNLLRARAQLFGFANDTDSSSLPKMTVSGEYGIAILGVDQQLVMASRGFPANISRHKNSIDIAYKKAAPMIIDIYAGQNKQPVYGYISPVFRIQDNTKRAPVGAIMVLLNPQINLYNILKNRQSITATDETLLVKRSAASLEYISPIKGEFNLFHKLPDNNNQLASSYAYHNPGGFAQMRDYRGVEVLVTGRKLRNSNWRLVQKISAAEALHDSDQHQSFLITTFSLLVVIIALAFIAVWRHSTGNRLQLLSRSLETHIALLNAVTENIKENIVLLDSDFRIIFINPVFASSLDLSAQQLKGRRLSNVLGKEAEACLQNNAMAEDNVRTMSLTIDGQNRQYHVSATALKQGEYKNAALFVLHDISELKREQEKRESLSQGVITTLVRAVDLYDPFCANHSVRTREVALEIARHMNLSTGQLELLAMASLLANIGKLFVPKEILTKMQRLTEEESQQLRKHISYAVDILSELSFDGPVVKIIAQKNERMDGKGYPAGLSESDILPESRILSVANAFVAMTSSRAYRKGRPIDEVIDLLLQQVGTHYDRHVVAALFHIAENKADWNQWQYINDQ</sequence>
<proteinExistence type="predicted"/>
<dbReference type="InterPro" id="IPR052020">
    <property type="entry name" value="Cyclic_di-GMP/3'3'-cGAMP_PDE"/>
</dbReference>
<dbReference type="InterPro" id="IPR000014">
    <property type="entry name" value="PAS"/>
</dbReference>
<feature type="transmembrane region" description="Helical" evidence="1">
    <location>
        <begin position="329"/>
        <end position="349"/>
    </location>
</feature>
<dbReference type="PROSITE" id="PS51832">
    <property type="entry name" value="HD_GYP"/>
    <property type="match status" value="1"/>
</dbReference>
<evidence type="ECO:0000259" key="2">
    <source>
        <dbReference type="PROSITE" id="PS51832"/>
    </source>
</evidence>
<protein>
    <recommendedName>
        <fullName evidence="2">HD-GYP domain-containing protein</fullName>
    </recommendedName>
</protein>
<dbReference type="NCBIfam" id="TIGR00229">
    <property type="entry name" value="sensory_box"/>
    <property type="match status" value="1"/>
</dbReference>
<keyword evidence="1" id="KW-0472">Membrane</keyword>
<dbReference type="SUPFAM" id="SSF55785">
    <property type="entry name" value="PYP-like sensor domain (PAS domain)"/>
    <property type="match status" value="1"/>
</dbReference>
<name>A0A3B0XIP2_9ZZZZ</name>
<evidence type="ECO:0000256" key="1">
    <source>
        <dbReference type="SAM" id="Phobius"/>
    </source>
</evidence>
<feature type="transmembrane region" description="Helical" evidence="1">
    <location>
        <begin position="14"/>
        <end position="35"/>
    </location>
</feature>
<evidence type="ECO:0000313" key="3">
    <source>
        <dbReference type="EMBL" id="VAW68208.1"/>
    </source>
</evidence>
<organism evidence="3">
    <name type="scientific">hydrothermal vent metagenome</name>
    <dbReference type="NCBI Taxonomy" id="652676"/>
    <lineage>
        <taxon>unclassified sequences</taxon>
        <taxon>metagenomes</taxon>
        <taxon>ecological metagenomes</taxon>
    </lineage>
</organism>
<dbReference type="Pfam" id="PF13426">
    <property type="entry name" value="PAS_9"/>
    <property type="match status" value="1"/>
</dbReference>
<keyword evidence="1" id="KW-0812">Transmembrane</keyword>
<dbReference type="CDD" id="cd00130">
    <property type="entry name" value="PAS"/>
    <property type="match status" value="1"/>
</dbReference>
<dbReference type="AlphaFoldDB" id="A0A3B0XIP2"/>
<dbReference type="InterPro" id="IPR037522">
    <property type="entry name" value="HD_GYP_dom"/>
</dbReference>
<dbReference type="InterPro" id="IPR003607">
    <property type="entry name" value="HD/PDEase_dom"/>
</dbReference>
<dbReference type="Gene3D" id="1.10.3210.10">
    <property type="entry name" value="Hypothetical protein af1432"/>
    <property type="match status" value="1"/>
</dbReference>
<dbReference type="SMART" id="SM00091">
    <property type="entry name" value="PAS"/>
    <property type="match status" value="1"/>
</dbReference>
<gene>
    <name evidence="3" type="ORF">MNBD_GAMMA09-1791</name>
</gene>
<dbReference type="SUPFAM" id="SSF109604">
    <property type="entry name" value="HD-domain/PDEase-like"/>
    <property type="match status" value="1"/>
</dbReference>
<accession>A0A3B0XIP2</accession>
<dbReference type="CDD" id="cd00077">
    <property type="entry name" value="HDc"/>
    <property type="match status" value="1"/>
</dbReference>